<dbReference type="PANTHER" id="PTHR10978">
    <property type="entry name" value="SUCCINATE DEHYDROGENASE CYTOCHROME B560 SUBUNIT"/>
    <property type="match status" value="1"/>
</dbReference>
<dbReference type="SUPFAM" id="SSF81343">
    <property type="entry name" value="Fumarate reductase respiratory complex transmembrane subunits"/>
    <property type="match status" value="1"/>
</dbReference>
<keyword evidence="6 13" id="KW-0812">Transmembrane</keyword>
<accession>A0AAF1KVU1</accession>
<evidence type="ECO:0000256" key="3">
    <source>
        <dbReference type="ARBA" id="ARBA00007244"/>
    </source>
</evidence>
<evidence type="ECO:0000256" key="6">
    <source>
        <dbReference type="ARBA" id="ARBA00022692"/>
    </source>
</evidence>
<keyword evidence="10 13" id="KW-0472">Membrane</keyword>
<dbReference type="InterPro" id="IPR018495">
    <property type="entry name" value="Succ_DH_cyt_bsu_CS"/>
</dbReference>
<dbReference type="InterPro" id="IPR034804">
    <property type="entry name" value="SQR/QFR_C/D"/>
</dbReference>
<dbReference type="GO" id="GO:0009055">
    <property type="term" value="F:electron transfer activity"/>
    <property type="evidence" value="ECO:0007669"/>
    <property type="project" value="InterPro"/>
</dbReference>
<keyword evidence="5 12" id="KW-0349">Heme</keyword>
<comment type="cofactor">
    <cofactor evidence="12">
        <name>heme</name>
        <dbReference type="ChEBI" id="CHEBI:30413"/>
    </cofactor>
    <text evidence="12">The heme is bound between the two transmembrane subunits.</text>
</comment>
<dbReference type="PANTHER" id="PTHR10978:SF5">
    <property type="entry name" value="SUCCINATE DEHYDROGENASE CYTOCHROME B560 SUBUNIT, MITOCHONDRIAL"/>
    <property type="match status" value="1"/>
</dbReference>
<dbReference type="Pfam" id="PF01127">
    <property type="entry name" value="Sdh_cyt"/>
    <property type="match status" value="1"/>
</dbReference>
<dbReference type="GO" id="GO:0006099">
    <property type="term" value="P:tricarboxylic acid cycle"/>
    <property type="evidence" value="ECO:0007669"/>
    <property type="project" value="InterPro"/>
</dbReference>
<dbReference type="InterPro" id="IPR014314">
    <property type="entry name" value="Succ_DH_cytb556"/>
</dbReference>
<keyword evidence="15" id="KW-1185">Reference proteome</keyword>
<protein>
    <recommendedName>
        <fullName evidence="4">Succinate dehydrogenase cytochrome b556 subunit</fullName>
    </recommendedName>
</protein>
<dbReference type="NCBIfam" id="TIGR02970">
    <property type="entry name" value="succ_dehyd_cytB"/>
    <property type="match status" value="1"/>
</dbReference>
<dbReference type="PROSITE" id="PS01000">
    <property type="entry name" value="SDH_CYT_1"/>
    <property type="match status" value="1"/>
</dbReference>
<proteinExistence type="inferred from homology"/>
<dbReference type="RefSeq" id="WP_111219748.1">
    <property type="nucleotide sequence ID" value="NZ_CP117255.1"/>
</dbReference>
<feature type="transmembrane region" description="Helical" evidence="13">
    <location>
        <begin position="34"/>
        <end position="56"/>
    </location>
</feature>
<dbReference type="Proteomes" id="UP000249499">
    <property type="component" value="Chromosome"/>
</dbReference>
<comment type="subcellular location">
    <subcellularLocation>
        <location evidence="2">Membrane</location>
        <topology evidence="2">Multi-pass membrane protein</topology>
    </subcellularLocation>
</comment>
<evidence type="ECO:0000256" key="7">
    <source>
        <dbReference type="ARBA" id="ARBA00022723"/>
    </source>
</evidence>
<evidence type="ECO:0000256" key="8">
    <source>
        <dbReference type="ARBA" id="ARBA00022989"/>
    </source>
</evidence>
<sequence>MANVTQNRPISPHLQIYKPIPTMIMSIVHRITGIALYVGTLLVVWWLVAAASGQFYFDWANWFLGTIIGRLILLGYTWALLHHMLGGFRHFMWDLGYGFEKHFSTKLAIANLIGSLCLTAVVWAVGLAMRF</sequence>
<evidence type="ECO:0000256" key="11">
    <source>
        <dbReference type="ARBA" id="ARBA00025912"/>
    </source>
</evidence>
<comment type="function">
    <text evidence="1">Membrane-anchoring subunit of succinate dehydrogenase (SDH).</text>
</comment>
<feature type="transmembrane region" description="Helical" evidence="13">
    <location>
        <begin position="62"/>
        <end position="86"/>
    </location>
</feature>
<dbReference type="InterPro" id="IPR000701">
    <property type="entry name" value="SuccDH_FuR_B_TM-su"/>
</dbReference>
<name>A0AAF1KVU1_9HYPH</name>
<evidence type="ECO:0000313" key="14">
    <source>
        <dbReference type="EMBL" id="WFR94974.1"/>
    </source>
</evidence>
<dbReference type="GO" id="GO:0016020">
    <property type="term" value="C:membrane"/>
    <property type="evidence" value="ECO:0007669"/>
    <property type="project" value="UniProtKB-SubCell"/>
</dbReference>
<keyword evidence="9 12" id="KW-0408">Iron</keyword>
<dbReference type="EMBL" id="CP117255">
    <property type="protein sequence ID" value="WFR94974.1"/>
    <property type="molecule type" value="Genomic_DNA"/>
</dbReference>
<comment type="subunit">
    <text evidence="11">Part of an enzyme complex containing four subunits: a flavoprotein, an iron-sulfur protein, plus two membrane-anchoring proteins, SdhC and SdhD. The complex can form homotrimers.</text>
</comment>
<evidence type="ECO:0000256" key="2">
    <source>
        <dbReference type="ARBA" id="ARBA00004141"/>
    </source>
</evidence>
<dbReference type="CDD" id="cd03499">
    <property type="entry name" value="SQR_TypeC_SdhC"/>
    <property type="match status" value="1"/>
</dbReference>
<feature type="transmembrane region" description="Helical" evidence="13">
    <location>
        <begin position="107"/>
        <end position="129"/>
    </location>
</feature>
<evidence type="ECO:0000256" key="10">
    <source>
        <dbReference type="ARBA" id="ARBA00023136"/>
    </source>
</evidence>
<evidence type="ECO:0000256" key="5">
    <source>
        <dbReference type="ARBA" id="ARBA00022617"/>
    </source>
</evidence>
<organism evidence="14 15">
    <name type="scientific">Rhizobium tumorigenes</name>
    <dbReference type="NCBI Taxonomy" id="2041385"/>
    <lineage>
        <taxon>Bacteria</taxon>
        <taxon>Pseudomonadati</taxon>
        <taxon>Pseudomonadota</taxon>
        <taxon>Alphaproteobacteria</taxon>
        <taxon>Hyphomicrobiales</taxon>
        <taxon>Rhizobiaceae</taxon>
        <taxon>Rhizobium/Agrobacterium group</taxon>
        <taxon>Rhizobium</taxon>
    </lineage>
</organism>
<dbReference type="AlphaFoldDB" id="A0AAF1KVU1"/>
<dbReference type="GO" id="GO:0046872">
    <property type="term" value="F:metal ion binding"/>
    <property type="evidence" value="ECO:0007669"/>
    <property type="project" value="UniProtKB-KW"/>
</dbReference>
<evidence type="ECO:0000256" key="12">
    <source>
        <dbReference type="PIRSR" id="PIRSR000178-1"/>
    </source>
</evidence>
<evidence type="ECO:0000313" key="15">
    <source>
        <dbReference type="Proteomes" id="UP000249499"/>
    </source>
</evidence>
<gene>
    <name evidence="14" type="primary">sdhC</name>
    <name evidence="14" type="ORF">PR017_14360</name>
</gene>
<evidence type="ECO:0000256" key="4">
    <source>
        <dbReference type="ARBA" id="ARBA00020076"/>
    </source>
</evidence>
<reference evidence="14 15" key="1">
    <citation type="journal article" date="2018" name="Sci. Rep.">
        <title>Rhizobium tumorigenes sp. nov., a novel plant tumorigenic bacterium isolated from cane gall tumors on thornless blackberry.</title>
        <authorList>
            <person name="Kuzmanovi N."/>
            <person name="Smalla K."/>
            <person name="Gronow S."/>
            <person name="PuBawska J."/>
        </authorList>
    </citation>
    <scope>NUCLEOTIDE SEQUENCE [LARGE SCALE GENOMIC DNA]</scope>
    <source>
        <strain evidence="14 15">1078</strain>
    </source>
</reference>
<comment type="similarity">
    <text evidence="3">Belongs to the cytochrome b560 family.</text>
</comment>
<keyword evidence="7 12" id="KW-0479">Metal-binding</keyword>
<dbReference type="Gene3D" id="1.20.1300.10">
    <property type="entry name" value="Fumarate reductase/succinate dehydrogenase, transmembrane subunit"/>
    <property type="match status" value="1"/>
</dbReference>
<evidence type="ECO:0000256" key="13">
    <source>
        <dbReference type="SAM" id="Phobius"/>
    </source>
</evidence>
<evidence type="ECO:0000256" key="1">
    <source>
        <dbReference type="ARBA" id="ARBA00004050"/>
    </source>
</evidence>
<dbReference type="KEGG" id="rtu:PR017_14360"/>
<keyword evidence="8 13" id="KW-1133">Transmembrane helix</keyword>
<feature type="binding site" description="axial binding residue" evidence="12">
    <location>
        <position position="83"/>
    </location>
    <ligand>
        <name>heme</name>
        <dbReference type="ChEBI" id="CHEBI:30413"/>
        <note>ligand shared with second transmembrane subunit</note>
    </ligand>
    <ligandPart>
        <name>Fe</name>
        <dbReference type="ChEBI" id="CHEBI:18248"/>
    </ligandPart>
</feature>
<dbReference type="PIRSF" id="PIRSF000178">
    <property type="entry name" value="SDH_cyt_b560"/>
    <property type="match status" value="1"/>
</dbReference>
<reference evidence="15" key="2">
    <citation type="journal article" date="2023" name="MicrobiologyOpen">
        <title>Genomics of the tumorigenes clade of the family Rhizobiaceae and description of Rhizobium rhododendri sp. nov.</title>
        <authorList>
            <person name="Kuzmanovic N."/>
            <person name="diCenzo G.C."/>
            <person name="Bunk B."/>
            <person name="Sproeer C."/>
            <person name="Fruehling A."/>
            <person name="Neumann-Schaal M."/>
            <person name="Overmann J."/>
            <person name="Smalla K."/>
        </authorList>
    </citation>
    <scope>NUCLEOTIDE SEQUENCE [LARGE SCALE GENOMIC DNA]</scope>
    <source>
        <strain evidence="15">1078</strain>
    </source>
</reference>
<evidence type="ECO:0000256" key="9">
    <source>
        <dbReference type="ARBA" id="ARBA00023004"/>
    </source>
</evidence>